<gene>
    <name evidence="7" type="ORF">FISHEDRAFT_48966</name>
</gene>
<comment type="similarity">
    <text evidence="1">Belongs to the peptidase S9C family.</text>
</comment>
<evidence type="ECO:0000256" key="2">
    <source>
        <dbReference type="ARBA" id="ARBA00022670"/>
    </source>
</evidence>
<keyword evidence="3" id="KW-0732">Signal</keyword>
<dbReference type="GO" id="GO:0006508">
    <property type="term" value="P:proteolysis"/>
    <property type="evidence" value="ECO:0007669"/>
    <property type="project" value="UniProtKB-KW"/>
</dbReference>
<dbReference type="AlphaFoldDB" id="A0A0D7A3P7"/>
<protein>
    <recommendedName>
        <fullName evidence="5">Dipeptidyl-peptidase V</fullName>
    </recommendedName>
</protein>
<dbReference type="Gene3D" id="3.40.50.1820">
    <property type="entry name" value="alpha/beta hydrolase"/>
    <property type="match status" value="1"/>
</dbReference>
<evidence type="ECO:0000313" key="7">
    <source>
        <dbReference type="EMBL" id="KIY45662.1"/>
    </source>
</evidence>
<dbReference type="PANTHER" id="PTHR42776">
    <property type="entry name" value="SERINE PEPTIDASE S9 FAMILY MEMBER"/>
    <property type="match status" value="1"/>
</dbReference>
<keyword evidence="8" id="KW-1185">Reference proteome</keyword>
<organism evidence="7 8">
    <name type="scientific">Fistulina hepatica ATCC 64428</name>
    <dbReference type="NCBI Taxonomy" id="1128425"/>
    <lineage>
        <taxon>Eukaryota</taxon>
        <taxon>Fungi</taxon>
        <taxon>Dikarya</taxon>
        <taxon>Basidiomycota</taxon>
        <taxon>Agaricomycotina</taxon>
        <taxon>Agaricomycetes</taxon>
        <taxon>Agaricomycetidae</taxon>
        <taxon>Agaricales</taxon>
        <taxon>Fistulinaceae</taxon>
        <taxon>Fistulina</taxon>
    </lineage>
</organism>
<dbReference type="FunFam" id="3.40.50.1820:FF:000028">
    <property type="entry name" value="S9 family peptidase"/>
    <property type="match status" value="1"/>
</dbReference>
<dbReference type="GO" id="GO:0004252">
    <property type="term" value="F:serine-type endopeptidase activity"/>
    <property type="evidence" value="ECO:0007669"/>
    <property type="project" value="TreeGrafter"/>
</dbReference>
<dbReference type="OrthoDB" id="416344at2759"/>
<accession>A0A0D7A3P7</accession>
<evidence type="ECO:0000313" key="8">
    <source>
        <dbReference type="Proteomes" id="UP000054144"/>
    </source>
</evidence>
<keyword evidence="2" id="KW-0645">Protease</keyword>
<dbReference type="SUPFAM" id="SSF53474">
    <property type="entry name" value="alpha/beta-Hydrolases"/>
    <property type="match status" value="1"/>
</dbReference>
<dbReference type="InterPro" id="IPR029058">
    <property type="entry name" value="AB_hydrolase_fold"/>
</dbReference>
<dbReference type="SUPFAM" id="SSF82171">
    <property type="entry name" value="DPP6 N-terminal domain-like"/>
    <property type="match status" value="1"/>
</dbReference>
<keyword evidence="4 7" id="KW-0378">Hydrolase</keyword>
<evidence type="ECO:0000256" key="4">
    <source>
        <dbReference type="ARBA" id="ARBA00022801"/>
    </source>
</evidence>
<dbReference type="PANTHER" id="PTHR42776:SF13">
    <property type="entry name" value="DIPEPTIDYL-PEPTIDASE 5"/>
    <property type="match status" value="1"/>
</dbReference>
<reference evidence="7 8" key="1">
    <citation type="journal article" date="2015" name="Fungal Genet. Biol.">
        <title>Evolution of novel wood decay mechanisms in Agaricales revealed by the genome sequences of Fistulina hepatica and Cylindrobasidium torrendii.</title>
        <authorList>
            <person name="Floudas D."/>
            <person name="Held B.W."/>
            <person name="Riley R."/>
            <person name="Nagy L.G."/>
            <person name="Koehler G."/>
            <person name="Ransdell A.S."/>
            <person name="Younus H."/>
            <person name="Chow J."/>
            <person name="Chiniquy J."/>
            <person name="Lipzen A."/>
            <person name="Tritt A."/>
            <person name="Sun H."/>
            <person name="Haridas S."/>
            <person name="LaButti K."/>
            <person name="Ohm R.A."/>
            <person name="Kues U."/>
            <person name="Blanchette R.A."/>
            <person name="Grigoriev I.V."/>
            <person name="Minto R.E."/>
            <person name="Hibbett D.S."/>
        </authorList>
    </citation>
    <scope>NUCLEOTIDE SEQUENCE [LARGE SCALE GENOMIC DNA]</scope>
    <source>
        <strain evidence="7 8">ATCC 64428</strain>
    </source>
</reference>
<proteinExistence type="inferred from homology"/>
<name>A0A0D7A3P7_9AGAR</name>
<dbReference type="EMBL" id="KN882047">
    <property type="protein sequence ID" value="KIY45662.1"/>
    <property type="molecule type" value="Genomic_DNA"/>
</dbReference>
<evidence type="ECO:0000256" key="3">
    <source>
        <dbReference type="ARBA" id="ARBA00022729"/>
    </source>
</evidence>
<evidence type="ECO:0000256" key="5">
    <source>
        <dbReference type="ARBA" id="ARBA00032829"/>
    </source>
</evidence>
<evidence type="ECO:0000256" key="1">
    <source>
        <dbReference type="ARBA" id="ARBA00010040"/>
    </source>
</evidence>
<dbReference type="Proteomes" id="UP000054144">
    <property type="component" value="Unassembled WGS sequence"/>
</dbReference>
<feature type="domain" description="Peptidase S9 prolyl oligopeptidase catalytic" evidence="6">
    <location>
        <begin position="511"/>
        <end position="725"/>
    </location>
</feature>
<dbReference type="Pfam" id="PF00326">
    <property type="entry name" value="Peptidase_S9"/>
    <property type="match status" value="1"/>
</dbReference>
<evidence type="ECO:0000259" key="6">
    <source>
        <dbReference type="Pfam" id="PF00326"/>
    </source>
</evidence>
<sequence length="731" mass="81698">MSFQLQEGPGVFSPKDLVELGRPGTGIANEPGDLVLVPFSQYSFNDKKNRKSVFIAALDSTAQPLEIPLEKGGETFWLDRRTLGHVVSEDDDKSLAFYAIDLHVDTTDAFHISAPQPPTRLGSFPGSTASNFRYVAPAKTLVFSAYVHPDGDLSAVPEHDTAWGNRGTSALVYDHTFMRHWDHWVGPTTASLFSVPLYREADGKWTFIEQFTNLLQGTGHSSPVEPFGGTDDFDVSATQLVYTAKHPVLPEAWHTRQNIYIVDFTAPGTPRELTSGKQGATHSPVFNTEGSKVAWLELDEDGYESDRFKIVVYDLRKSVRYTLTQKWDRSPDSLAFSKNDQLLYLSAGDRAKIKVFVLPVPETPAESTVDPALPVKYHTPVALTETGAVSAVQPLSGGRLLFSKSSLTSPNDVFLISGLKDLSEQIANADADSPLPTYHATQVRQVTHLTTESLRDKRFADGEEFYFEGAEGKSIQGWAVKPLGWALGETKKWPVVLLIHGGPQGAWEDQWSTRWNPNVFAQQGYFVIMFNPTGSTTFGQELTDAITEDWGGKPFVDIQKGWKYALSKYPEIDVDRAVAAGASWGGYAINWIQGHPEFGFNFKALVCHDGVFDSTYNGFSTDELFFFNHEWGGRPWEKTSKELAEKYNPSNYVHKWSTPQLLIHGSKDYRLPETEGIGAFNALQQRGVPSRLVIFPDENHWVLNHGNSLKWHWEVFRWFDQFIGNATKQKT</sequence>
<dbReference type="InterPro" id="IPR001375">
    <property type="entry name" value="Peptidase_S9_cat"/>
</dbReference>